<dbReference type="Proteomes" id="UP000467201">
    <property type="component" value="Chromosome"/>
</dbReference>
<protein>
    <submittedName>
        <fullName evidence="1">Uncharacterized protein</fullName>
    </submittedName>
</protein>
<accession>A0A7I7VPQ1</accession>
<proteinExistence type="predicted"/>
<gene>
    <name evidence="1" type="ORF">MDOR_07910</name>
</gene>
<organism evidence="1 2">
    <name type="scientific">Mycolicibacterium doricum</name>
    <dbReference type="NCBI Taxonomy" id="126673"/>
    <lineage>
        <taxon>Bacteria</taxon>
        <taxon>Bacillati</taxon>
        <taxon>Actinomycetota</taxon>
        <taxon>Actinomycetes</taxon>
        <taxon>Mycobacteriales</taxon>
        <taxon>Mycobacteriaceae</taxon>
        <taxon>Mycolicibacterium</taxon>
    </lineage>
</organism>
<evidence type="ECO:0000313" key="1">
    <source>
        <dbReference type="EMBL" id="BBZ06622.1"/>
    </source>
</evidence>
<evidence type="ECO:0000313" key="2">
    <source>
        <dbReference type="Proteomes" id="UP000467201"/>
    </source>
</evidence>
<sequence>MGDLGEVLLIEQRHLQRSVIGGQRSDLRARSAVSQPIPPRSFKATMRAEVIIPRSPTISMFCNPKVSRTAVTAWVNAVGSAVLPETPGSRRDARRDR</sequence>
<dbReference type="EMBL" id="AP022605">
    <property type="protein sequence ID" value="BBZ06622.1"/>
    <property type="molecule type" value="Genomic_DNA"/>
</dbReference>
<dbReference type="AlphaFoldDB" id="A0A7I7VPQ1"/>
<name>A0A7I7VPQ1_9MYCO</name>
<reference evidence="1 2" key="1">
    <citation type="journal article" date="2019" name="Emerg. Microbes Infect.">
        <title>Comprehensive subspecies identification of 175 nontuberculous mycobacteria species based on 7547 genomic profiles.</title>
        <authorList>
            <person name="Matsumoto Y."/>
            <person name="Kinjo T."/>
            <person name="Motooka D."/>
            <person name="Nabeya D."/>
            <person name="Jung N."/>
            <person name="Uechi K."/>
            <person name="Horii T."/>
            <person name="Iida T."/>
            <person name="Fujita J."/>
            <person name="Nakamura S."/>
        </authorList>
    </citation>
    <scope>NUCLEOTIDE SEQUENCE [LARGE SCALE GENOMIC DNA]</scope>
    <source>
        <strain evidence="1 2">JCM 12405</strain>
    </source>
</reference>
<dbReference type="KEGG" id="mdr:MDOR_07910"/>